<reference evidence="1" key="1">
    <citation type="submission" date="2022-07" db="EMBL/GenBank/DDBJ databases">
        <authorList>
            <person name="Macas J."/>
            <person name="Novak P."/>
            <person name="Neumann P."/>
        </authorList>
    </citation>
    <scope>NUCLEOTIDE SEQUENCE</scope>
</reference>
<evidence type="ECO:0000313" key="1">
    <source>
        <dbReference type="EMBL" id="CAH9068979.1"/>
    </source>
</evidence>
<keyword evidence="2" id="KW-1185">Reference proteome</keyword>
<dbReference type="PANTHER" id="PTHR45786:SF74">
    <property type="entry name" value="ATP-DEPENDENT DNA HELICASE"/>
    <property type="match status" value="1"/>
</dbReference>
<organism evidence="1 2">
    <name type="scientific">Cuscuta epithymum</name>
    <dbReference type="NCBI Taxonomy" id="186058"/>
    <lineage>
        <taxon>Eukaryota</taxon>
        <taxon>Viridiplantae</taxon>
        <taxon>Streptophyta</taxon>
        <taxon>Embryophyta</taxon>
        <taxon>Tracheophyta</taxon>
        <taxon>Spermatophyta</taxon>
        <taxon>Magnoliopsida</taxon>
        <taxon>eudicotyledons</taxon>
        <taxon>Gunneridae</taxon>
        <taxon>Pentapetalae</taxon>
        <taxon>asterids</taxon>
        <taxon>lamiids</taxon>
        <taxon>Solanales</taxon>
        <taxon>Convolvulaceae</taxon>
        <taxon>Cuscuteae</taxon>
        <taxon>Cuscuta</taxon>
        <taxon>Cuscuta subgen. Cuscuta</taxon>
    </lineage>
</organism>
<evidence type="ECO:0000313" key="2">
    <source>
        <dbReference type="Proteomes" id="UP001152523"/>
    </source>
</evidence>
<dbReference type="Proteomes" id="UP001152523">
    <property type="component" value="Unassembled WGS sequence"/>
</dbReference>
<sequence>MVDVEDMAPIDDDSDVDDEYVDYDALPAHAHNRAVEYWDIGDAHYLCEFCNSLFWFEERVVSISSKINPKYSLCCRQGNVVLPFMKEPPSFLSELIHGVDDRSKHFIENVRSYNSMFAFTSMGGKIAHTVNKGKSPPIFKLHGQNYHLIGSLLPPA</sequence>
<dbReference type="AlphaFoldDB" id="A0AAV0C8M6"/>
<dbReference type="EMBL" id="CAMAPF010000015">
    <property type="protein sequence ID" value="CAH9068979.1"/>
    <property type="molecule type" value="Genomic_DNA"/>
</dbReference>
<proteinExistence type="predicted"/>
<protein>
    <submittedName>
        <fullName evidence="1">Uncharacterized protein</fullName>
    </submittedName>
</protein>
<accession>A0AAV0C8M6</accession>
<dbReference type="PANTHER" id="PTHR45786">
    <property type="entry name" value="DNA BINDING PROTEIN-LIKE"/>
    <property type="match status" value="1"/>
</dbReference>
<gene>
    <name evidence="1" type="ORF">CEPIT_LOCUS2938</name>
</gene>
<name>A0AAV0C8M6_9ASTE</name>
<comment type="caution">
    <text evidence="1">The sequence shown here is derived from an EMBL/GenBank/DDBJ whole genome shotgun (WGS) entry which is preliminary data.</text>
</comment>